<evidence type="ECO:0000313" key="1">
    <source>
        <dbReference type="EMBL" id="JAD70578.1"/>
    </source>
</evidence>
<reference evidence="1" key="1">
    <citation type="submission" date="2014-09" db="EMBL/GenBank/DDBJ databases">
        <authorList>
            <person name="Magalhaes I.L.F."/>
            <person name="Oliveira U."/>
            <person name="Santos F.R."/>
            <person name="Vidigal T.H.D.A."/>
            <person name="Brescovit A.D."/>
            <person name="Santos A.J."/>
        </authorList>
    </citation>
    <scope>NUCLEOTIDE SEQUENCE</scope>
    <source>
        <tissue evidence="1">Shoot tissue taken approximately 20 cm above the soil surface</tissue>
    </source>
</reference>
<proteinExistence type="predicted"/>
<accession>A0A0A9C7Z4</accession>
<protein>
    <submittedName>
        <fullName evidence="1">Uncharacterized protein</fullName>
    </submittedName>
</protein>
<dbReference type="AlphaFoldDB" id="A0A0A9C7Z4"/>
<sequence length="27" mass="3291">MHGNNLVDCMHASRRCYYWIFWCSVTP</sequence>
<reference evidence="1" key="2">
    <citation type="journal article" date="2015" name="Data Brief">
        <title>Shoot transcriptome of the giant reed, Arundo donax.</title>
        <authorList>
            <person name="Barrero R.A."/>
            <person name="Guerrero F.D."/>
            <person name="Moolhuijzen P."/>
            <person name="Goolsby J.A."/>
            <person name="Tidwell J."/>
            <person name="Bellgard S.E."/>
            <person name="Bellgard M.I."/>
        </authorList>
    </citation>
    <scope>NUCLEOTIDE SEQUENCE</scope>
    <source>
        <tissue evidence="1">Shoot tissue taken approximately 20 cm above the soil surface</tissue>
    </source>
</reference>
<name>A0A0A9C7Z4_ARUDO</name>
<organism evidence="1">
    <name type="scientific">Arundo donax</name>
    <name type="common">Giant reed</name>
    <name type="synonym">Donax arundinaceus</name>
    <dbReference type="NCBI Taxonomy" id="35708"/>
    <lineage>
        <taxon>Eukaryota</taxon>
        <taxon>Viridiplantae</taxon>
        <taxon>Streptophyta</taxon>
        <taxon>Embryophyta</taxon>
        <taxon>Tracheophyta</taxon>
        <taxon>Spermatophyta</taxon>
        <taxon>Magnoliopsida</taxon>
        <taxon>Liliopsida</taxon>
        <taxon>Poales</taxon>
        <taxon>Poaceae</taxon>
        <taxon>PACMAD clade</taxon>
        <taxon>Arundinoideae</taxon>
        <taxon>Arundineae</taxon>
        <taxon>Arundo</taxon>
    </lineage>
</organism>
<dbReference type="EMBL" id="GBRH01227317">
    <property type="protein sequence ID" value="JAD70578.1"/>
    <property type="molecule type" value="Transcribed_RNA"/>
</dbReference>